<dbReference type="Proteomes" id="UP001497482">
    <property type="component" value="Chromosome 19"/>
</dbReference>
<sequence length="150" mass="16417">MMSHDALKRRDRRSAELLCGSVTVTSIKSEETHRDMRTAPFKVKVSVWRVTLTVCLIVGNGEASLCLAFFDELPKGPVSRSSFVNSLQIACFILKSPVDSVVVVVLHRASRSSPLRARSARGDCRMPKGALRPTAPVFLSPGVVSLPQRL</sequence>
<name>A0AAV2KQ26_KNICA</name>
<reference evidence="1 2" key="1">
    <citation type="submission" date="2024-04" db="EMBL/GenBank/DDBJ databases">
        <authorList>
            <person name="Waldvogel A.-M."/>
            <person name="Schoenle A."/>
        </authorList>
    </citation>
    <scope>NUCLEOTIDE SEQUENCE [LARGE SCALE GENOMIC DNA]</scope>
</reference>
<protein>
    <submittedName>
        <fullName evidence="1">Uncharacterized protein</fullName>
    </submittedName>
</protein>
<gene>
    <name evidence="1" type="ORF">KC01_LOCUS20326</name>
</gene>
<proteinExistence type="predicted"/>
<dbReference type="AlphaFoldDB" id="A0AAV2KQ26"/>
<evidence type="ECO:0000313" key="1">
    <source>
        <dbReference type="EMBL" id="CAL1590883.1"/>
    </source>
</evidence>
<evidence type="ECO:0000313" key="2">
    <source>
        <dbReference type="Proteomes" id="UP001497482"/>
    </source>
</evidence>
<dbReference type="EMBL" id="OZ035841">
    <property type="protein sequence ID" value="CAL1590883.1"/>
    <property type="molecule type" value="Genomic_DNA"/>
</dbReference>
<keyword evidence="2" id="KW-1185">Reference proteome</keyword>
<organism evidence="1 2">
    <name type="scientific">Knipowitschia caucasica</name>
    <name type="common">Caucasian dwarf goby</name>
    <name type="synonym">Pomatoschistus caucasicus</name>
    <dbReference type="NCBI Taxonomy" id="637954"/>
    <lineage>
        <taxon>Eukaryota</taxon>
        <taxon>Metazoa</taxon>
        <taxon>Chordata</taxon>
        <taxon>Craniata</taxon>
        <taxon>Vertebrata</taxon>
        <taxon>Euteleostomi</taxon>
        <taxon>Actinopterygii</taxon>
        <taxon>Neopterygii</taxon>
        <taxon>Teleostei</taxon>
        <taxon>Neoteleostei</taxon>
        <taxon>Acanthomorphata</taxon>
        <taxon>Gobiaria</taxon>
        <taxon>Gobiiformes</taxon>
        <taxon>Gobioidei</taxon>
        <taxon>Gobiidae</taxon>
        <taxon>Gobiinae</taxon>
        <taxon>Knipowitschia</taxon>
    </lineage>
</organism>
<accession>A0AAV2KQ26</accession>